<evidence type="ECO:0000256" key="1">
    <source>
        <dbReference type="ARBA" id="ARBA00004123"/>
    </source>
</evidence>
<gene>
    <name evidence="4" type="ORF">D910_09788</name>
</gene>
<sequence>MTEEHIIRRKLLLDGNGTGDDKKLQNFLKQVTNWINDNSPAAQSNHTFDSLISQLRAFECNRKKSDLILQSNAAQMAKYRALHGAVEDKVSEISADLNKQESLLKQAKIFKQNQIDYALIARTVNQQPCRRQMKENIDLLKAEFADLIKEKERLDMQWNLRIKQCYVLSTSANELKEILKPYSANSDDFETMVAEEESL</sequence>
<dbReference type="OrthoDB" id="205166at2759"/>
<dbReference type="Proteomes" id="UP000030742">
    <property type="component" value="Unassembled WGS sequence"/>
</dbReference>
<reference evidence="4 5" key="1">
    <citation type="journal article" date="2013" name="Genome Biol.">
        <title>Draft genome of the mountain pine beetle, Dendroctonus ponderosae Hopkins, a major forest pest.</title>
        <authorList>
            <person name="Keeling C.I."/>
            <person name="Yuen M.M."/>
            <person name="Liao N.Y."/>
            <person name="Docking T.R."/>
            <person name="Chan S.K."/>
            <person name="Taylor G.A."/>
            <person name="Palmquist D.L."/>
            <person name="Jackman S.D."/>
            <person name="Nguyen A."/>
            <person name="Li M."/>
            <person name="Henderson H."/>
            <person name="Janes J.K."/>
            <person name="Zhao Y."/>
            <person name="Pandoh P."/>
            <person name="Moore R."/>
            <person name="Sperling F.A."/>
            <person name="Huber D.P."/>
            <person name="Birol I."/>
            <person name="Jones S.J."/>
            <person name="Bohlmann J."/>
        </authorList>
    </citation>
    <scope>NUCLEOTIDE SEQUENCE</scope>
</reference>
<evidence type="ECO:0008006" key="6">
    <source>
        <dbReference type="Google" id="ProtNLM"/>
    </source>
</evidence>
<dbReference type="GO" id="GO:0006397">
    <property type="term" value="P:mRNA processing"/>
    <property type="evidence" value="ECO:0007669"/>
    <property type="project" value="InterPro"/>
</dbReference>
<evidence type="ECO:0000256" key="2">
    <source>
        <dbReference type="ARBA" id="ARBA00023242"/>
    </source>
</evidence>
<dbReference type="STRING" id="77166.U4UQZ3"/>
<keyword evidence="2" id="KW-0539">Nucleus</keyword>
<organism evidence="4 5">
    <name type="scientific">Dendroctonus ponderosae</name>
    <name type="common">Mountain pine beetle</name>
    <dbReference type="NCBI Taxonomy" id="77166"/>
    <lineage>
        <taxon>Eukaryota</taxon>
        <taxon>Metazoa</taxon>
        <taxon>Ecdysozoa</taxon>
        <taxon>Arthropoda</taxon>
        <taxon>Hexapoda</taxon>
        <taxon>Insecta</taxon>
        <taxon>Pterygota</taxon>
        <taxon>Neoptera</taxon>
        <taxon>Endopterygota</taxon>
        <taxon>Coleoptera</taxon>
        <taxon>Polyphaga</taxon>
        <taxon>Cucujiformia</taxon>
        <taxon>Curculionidae</taxon>
        <taxon>Scolytinae</taxon>
        <taxon>Dendroctonus</taxon>
    </lineage>
</organism>
<keyword evidence="3" id="KW-0175">Coiled coil</keyword>
<evidence type="ECO:0000313" key="5">
    <source>
        <dbReference type="Proteomes" id="UP000030742"/>
    </source>
</evidence>
<name>U4UQZ3_DENPD</name>
<dbReference type="InterPro" id="IPR008501">
    <property type="entry name" value="THOC7/Mft1"/>
</dbReference>
<accession>U4UQZ3</accession>
<dbReference type="Pfam" id="PF05615">
    <property type="entry name" value="THOC7"/>
    <property type="match status" value="1"/>
</dbReference>
<comment type="subcellular location">
    <subcellularLocation>
        <location evidence="1">Nucleus</location>
    </subcellularLocation>
</comment>
<protein>
    <recommendedName>
        <fullName evidence="6">THO complex subunit 7 homolog</fullName>
    </recommendedName>
</protein>
<dbReference type="GO" id="GO:0000445">
    <property type="term" value="C:THO complex part of transcription export complex"/>
    <property type="evidence" value="ECO:0007669"/>
    <property type="project" value="InterPro"/>
</dbReference>
<evidence type="ECO:0000313" key="4">
    <source>
        <dbReference type="EMBL" id="ERL92475.1"/>
    </source>
</evidence>
<dbReference type="EMBL" id="KB632326">
    <property type="protein sequence ID" value="ERL92475.1"/>
    <property type="molecule type" value="Genomic_DNA"/>
</dbReference>
<proteinExistence type="predicted"/>
<dbReference type="AlphaFoldDB" id="U4UQZ3"/>
<evidence type="ECO:0000256" key="3">
    <source>
        <dbReference type="SAM" id="Coils"/>
    </source>
</evidence>
<feature type="coiled-coil region" evidence="3">
    <location>
        <begin position="130"/>
        <end position="157"/>
    </location>
</feature>